<dbReference type="AlphaFoldDB" id="A0A545U3U5"/>
<reference evidence="2 3" key="1">
    <citation type="submission" date="2019-06" db="EMBL/GenBank/DDBJ databases">
        <title>Whole genome sequence for Cellvibrionaceae sp. R142.</title>
        <authorList>
            <person name="Wang G."/>
        </authorList>
    </citation>
    <scope>NUCLEOTIDE SEQUENCE [LARGE SCALE GENOMIC DNA]</scope>
    <source>
        <strain evidence="2 3">R142</strain>
    </source>
</reference>
<dbReference type="Pfam" id="PF14220">
    <property type="entry name" value="DUF4329"/>
    <property type="match status" value="1"/>
</dbReference>
<protein>
    <submittedName>
        <fullName evidence="2">DUF4329 domain-containing protein</fullName>
    </submittedName>
</protein>
<proteinExistence type="predicted"/>
<keyword evidence="3" id="KW-1185">Reference proteome</keyword>
<dbReference type="RefSeq" id="WP_142903174.1">
    <property type="nucleotide sequence ID" value="NZ_ML660089.1"/>
</dbReference>
<comment type="caution">
    <text evidence="2">The sequence shown here is derived from an EMBL/GenBank/DDBJ whole genome shotgun (WGS) entry which is preliminary data.</text>
</comment>
<evidence type="ECO:0000313" key="2">
    <source>
        <dbReference type="EMBL" id="TQV84094.1"/>
    </source>
</evidence>
<evidence type="ECO:0000313" key="3">
    <source>
        <dbReference type="Proteomes" id="UP000319732"/>
    </source>
</evidence>
<accession>A0A545U3U5</accession>
<dbReference type="EMBL" id="VHSG01000006">
    <property type="protein sequence ID" value="TQV84094.1"/>
    <property type="molecule type" value="Genomic_DNA"/>
</dbReference>
<evidence type="ECO:0000259" key="1">
    <source>
        <dbReference type="Pfam" id="PF14220"/>
    </source>
</evidence>
<dbReference type="Proteomes" id="UP000319732">
    <property type="component" value="Unassembled WGS sequence"/>
</dbReference>
<organism evidence="2 3">
    <name type="scientific">Exilibacterium tricleocarpae</name>
    <dbReference type="NCBI Taxonomy" id="2591008"/>
    <lineage>
        <taxon>Bacteria</taxon>
        <taxon>Pseudomonadati</taxon>
        <taxon>Pseudomonadota</taxon>
        <taxon>Gammaproteobacteria</taxon>
        <taxon>Cellvibrionales</taxon>
        <taxon>Cellvibrionaceae</taxon>
        <taxon>Exilibacterium</taxon>
    </lineage>
</organism>
<gene>
    <name evidence="2" type="ORF">FKG94_05355</name>
</gene>
<sequence length="255" mass="27538">MVRLVSRLLAPAATVYRPALLLFRTRSALLATALVLALPVAGMPTDSTIGPAHSCSRDDHPVGFHGHFASIEQAVVAATNRFNPYSIREDREYMGAVLRHKHPGQGTGAPAFTYTAAAGHAHQDRITLKLKIPSDYKIVAFWHTHGAEHWSRRYFSDVDTRLAKDWNLPFYLADFSGLLRVYKPGGRTLSHTQARRLGLGLRTGYAKGKIVTHPDNGEAIKVSTRIPAAGTTILAGGPGALSAQCQIQPAGGIST</sequence>
<name>A0A545U3U5_9GAMM</name>
<feature type="domain" description="DUF4329" evidence="1">
    <location>
        <begin position="73"/>
        <end position="189"/>
    </location>
</feature>
<dbReference type="InterPro" id="IPR025479">
    <property type="entry name" value="DUF4329"/>
</dbReference>
<dbReference type="OrthoDB" id="6199342at2"/>